<accession>A0ABN9WKV3</accession>
<feature type="non-terminal residue" evidence="3">
    <location>
        <position position="223"/>
    </location>
</feature>
<evidence type="ECO:0000256" key="1">
    <source>
        <dbReference type="SAM" id="MobiDB-lite"/>
    </source>
</evidence>
<feature type="compositionally biased region" description="Low complexity" evidence="1">
    <location>
        <begin position="1"/>
        <end position="16"/>
    </location>
</feature>
<protein>
    <recommendedName>
        <fullName evidence="2">PH domain-containing protein</fullName>
    </recommendedName>
</protein>
<dbReference type="InterPro" id="IPR011993">
    <property type="entry name" value="PH-like_dom_sf"/>
</dbReference>
<evidence type="ECO:0000313" key="4">
    <source>
        <dbReference type="Proteomes" id="UP001189429"/>
    </source>
</evidence>
<dbReference type="Pfam" id="PF00169">
    <property type="entry name" value="PH"/>
    <property type="match status" value="1"/>
</dbReference>
<evidence type="ECO:0000259" key="2">
    <source>
        <dbReference type="PROSITE" id="PS50003"/>
    </source>
</evidence>
<reference evidence="3" key="1">
    <citation type="submission" date="2023-10" db="EMBL/GenBank/DDBJ databases">
        <authorList>
            <person name="Chen Y."/>
            <person name="Shah S."/>
            <person name="Dougan E. K."/>
            <person name="Thang M."/>
            <person name="Chan C."/>
        </authorList>
    </citation>
    <scope>NUCLEOTIDE SEQUENCE [LARGE SCALE GENOMIC DNA]</scope>
</reference>
<name>A0ABN9WKV3_9DINO</name>
<dbReference type="Proteomes" id="UP001189429">
    <property type="component" value="Unassembled WGS sequence"/>
</dbReference>
<gene>
    <name evidence="3" type="ORF">PCOR1329_LOCUS67215</name>
</gene>
<proteinExistence type="predicted"/>
<dbReference type="SUPFAM" id="SSF50729">
    <property type="entry name" value="PH domain-like"/>
    <property type="match status" value="1"/>
</dbReference>
<feature type="region of interest" description="Disordered" evidence="1">
    <location>
        <begin position="185"/>
        <end position="223"/>
    </location>
</feature>
<evidence type="ECO:0000313" key="3">
    <source>
        <dbReference type="EMBL" id="CAK0885658.1"/>
    </source>
</evidence>
<dbReference type="PROSITE" id="PS50003">
    <property type="entry name" value="PH_DOMAIN"/>
    <property type="match status" value="1"/>
</dbReference>
<comment type="caution">
    <text evidence="3">The sequence shown here is derived from an EMBL/GenBank/DDBJ whole genome shotgun (WGS) entry which is preliminary data.</text>
</comment>
<organism evidence="3 4">
    <name type="scientific">Prorocentrum cordatum</name>
    <dbReference type="NCBI Taxonomy" id="2364126"/>
    <lineage>
        <taxon>Eukaryota</taxon>
        <taxon>Sar</taxon>
        <taxon>Alveolata</taxon>
        <taxon>Dinophyceae</taxon>
        <taxon>Prorocentrales</taxon>
        <taxon>Prorocentraceae</taxon>
        <taxon>Prorocentrum</taxon>
    </lineage>
</organism>
<dbReference type="SMART" id="SM00233">
    <property type="entry name" value="PH"/>
    <property type="match status" value="1"/>
</dbReference>
<dbReference type="InterPro" id="IPR001849">
    <property type="entry name" value="PH_domain"/>
</dbReference>
<feature type="region of interest" description="Disordered" evidence="1">
    <location>
        <begin position="1"/>
        <end position="21"/>
    </location>
</feature>
<keyword evidence="4" id="KW-1185">Reference proteome</keyword>
<dbReference type="EMBL" id="CAUYUJ010018703">
    <property type="protein sequence ID" value="CAK0885658.1"/>
    <property type="molecule type" value="Genomic_DNA"/>
</dbReference>
<feature type="domain" description="PH" evidence="2">
    <location>
        <begin position="52"/>
        <end position="171"/>
    </location>
</feature>
<sequence>MAAPPRGAAQGGAVAREPLLEEDEGAWKAPIWQKQLERKTIMAAHEDGPLSAAKREGYLQKRAGTSHLRWNIRFFEVKDGSIRWWRPAFKDQLFQSKKGPMVAMAEPRPPPVKELDLRQLKCVIRTKVKFPYSTRIALKFQEDYTDYQLELRAEKELEIIEWYKLFLRFTMESFEALLAEGPWPGRPRGPETAMGAGTDSCRVRPRMRGEDMGDPRGGNPCQP</sequence>
<dbReference type="Gene3D" id="2.30.29.30">
    <property type="entry name" value="Pleckstrin-homology domain (PH domain)/Phosphotyrosine-binding domain (PTB)"/>
    <property type="match status" value="1"/>
</dbReference>